<protein>
    <recommendedName>
        <fullName evidence="8">MLO-like protein</fullName>
    </recommendedName>
</protein>
<evidence type="ECO:0000256" key="6">
    <source>
        <dbReference type="ARBA" id="ARBA00023136"/>
    </source>
</evidence>
<keyword evidence="4 8" id="KW-0611">Plant defense</keyword>
<dbReference type="GO" id="GO:0006952">
    <property type="term" value="P:defense response"/>
    <property type="evidence" value="ECO:0007669"/>
    <property type="project" value="UniProtKB-KW"/>
</dbReference>
<feature type="transmembrane region" description="Helical" evidence="9">
    <location>
        <begin position="409"/>
        <end position="430"/>
    </location>
</feature>
<comment type="function">
    <text evidence="8">May be involved in modulation of pathogen defense and leaf cell death.</text>
</comment>
<comment type="similarity">
    <text evidence="2 8">Belongs to the MLO family.</text>
</comment>
<gene>
    <name evidence="8" type="primary">MLO</name>
</gene>
<organism evidence="10">
    <name type="scientific">Araucaria cunninghamii</name>
    <name type="common">Hoop pine</name>
    <name type="synonym">Moreton Bay pine</name>
    <dbReference type="NCBI Taxonomy" id="56994"/>
    <lineage>
        <taxon>Eukaryota</taxon>
        <taxon>Viridiplantae</taxon>
        <taxon>Streptophyta</taxon>
        <taxon>Embryophyta</taxon>
        <taxon>Tracheophyta</taxon>
        <taxon>Spermatophyta</taxon>
        <taxon>Pinopsida</taxon>
        <taxon>Pinidae</taxon>
        <taxon>Conifers II</taxon>
        <taxon>Araucariales</taxon>
        <taxon>Araucariaceae</taxon>
        <taxon>Araucaria</taxon>
    </lineage>
</organism>
<evidence type="ECO:0000256" key="1">
    <source>
        <dbReference type="ARBA" id="ARBA00004141"/>
    </source>
</evidence>
<dbReference type="GO" id="GO:0005516">
    <property type="term" value="F:calmodulin binding"/>
    <property type="evidence" value="ECO:0007669"/>
    <property type="project" value="UniProtKB-KW"/>
</dbReference>
<dbReference type="AlphaFoldDB" id="A0A0D6QTY5"/>
<feature type="transmembrane region" description="Helical" evidence="9">
    <location>
        <begin position="17"/>
        <end position="37"/>
    </location>
</feature>
<feature type="transmembrane region" description="Helical" evidence="9">
    <location>
        <begin position="157"/>
        <end position="178"/>
    </location>
</feature>
<reference evidence="10" key="1">
    <citation type="submission" date="2015-03" db="EMBL/GenBank/DDBJ databases">
        <title>A transcriptome of Araucaria cunninghamii, an australian fine timber species.</title>
        <authorList>
            <person name="Jing Yi C.J.Y."/>
            <person name="Yin San L.Y.S."/>
            <person name="Abdul Karim S.S."/>
            <person name="Wan Azmi N.N."/>
            <person name="Hercus R.R."/>
            <person name="Croft L.L."/>
        </authorList>
    </citation>
    <scope>NUCLEOTIDE SEQUENCE</scope>
    <source>
        <strain evidence="10">MI0301</strain>
        <tissue evidence="10">Leaf</tissue>
    </source>
</reference>
<dbReference type="EMBL" id="GCKF01041712">
    <property type="protein sequence ID" value="JAG95037.1"/>
    <property type="molecule type" value="Transcribed_RNA"/>
</dbReference>
<sequence length="530" mass="60341">MAGDSEGEDTLEYTPTWTVAVVCSVFVIISLLLERGIHRLGKTLKKRNQKPLYEALEKLKEELMLLGFISLLLTVFQGSVNRICIPKSFTEHMLPCNKPKEAEESAGPSSEHETSSRRLLSLIGYTSRRLLSSGESNGYCEKKGKKPFVSTEGLHQLHIFIFVLAIVHVVFCVLTMLLGSAKIRMWGAWEKDIRENRYNAQDAMKKKIIHVAHDDFVKTHAIGTWKQTAILSWVASFFKQFYGSVTKADYSTLRLSFIETHCRSNPQFDFHKYMMRTLEADFKKVVGISGYLWFFVVIFLLLNVEGWHTYFWIAFIPLILLLAVGAKLEHVIAQLAQEVAEKHTAVEGPILVRPSDDHFWFHRPRLVLHLIHFILFQNAFEIAFFFWIWTTYGFDSCIMGKVGYIVPRLVIGVIIQVLCSFSTLPLYVLVTQMGTKYKKAIFEEHIHEGLSAWHQKVKQRVKGKQTTKTDAHSDRDNGYVINGNGLSHMQTNTDNIQMLEINGNGTSCVQSGTVNDAETAEAKIDIPRSS</sequence>
<feature type="transmembrane region" description="Helical" evidence="9">
    <location>
        <begin position="285"/>
        <end position="304"/>
    </location>
</feature>
<feature type="transmembrane region" description="Helical" evidence="9">
    <location>
        <begin position="310"/>
        <end position="328"/>
    </location>
</feature>
<feature type="transmembrane region" description="Helical" evidence="9">
    <location>
        <begin position="366"/>
        <end position="389"/>
    </location>
</feature>
<evidence type="ECO:0000256" key="7">
    <source>
        <dbReference type="ARBA" id="ARBA00023265"/>
    </source>
</evidence>
<evidence type="ECO:0000313" key="10">
    <source>
        <dbReference type="EMBL" id="JAG95037.1"/>
    </source>
</evidence>
<comment type="domain">
    <text evidence="8">The C-terminus contains a calmodulin-binding domain, which binds calmodulin in a calcium-dependent fashion.</text>
</comment>
<evidence type="ECO:0000256" key="2">
    <source>
        <dbReference type="ARBA" id="ARBA00006574"/>
    </source>
</evidence>
<keyword evidence="6 8" id="KW-0472">Membrane</keyword>
<evidence type="ECO:0000256" key="9">
    <source>
        <dbReference type="SAM" id="Phobius"/>
    </source>
</evidence>
<feature type="transmembrane region" description="Helical" evidence="9">
    <location>
        <begin position="63"/>
        <end position="80"/>
    </location>
</feature>
<name>A0A0D6QTY5_ARACU</name>
<accession>A0A0D6QTY5</accession>
<dbReference type="PANTHER" id="PTHR31942:SF52">
    <property type="entry name" value="MLO-LIKE PROTEIN 1"/>
    <property type="match status" value="1"/>
</dbReference>
<keyword evidence="5 8" id="KW-1133">Transmembrane helix</keyword>
<dbReference type="GO" id="GO:0016020">
    <property type="term" value="C:membrane"/>
    <property type="evidence" value="ECO:0007669"/>
    <property type="project" value="UniProtKB-SubCell"/>
</dbReference>
<evidence type="ECO:0000256" key="4">
    <source>
        <dbReference type="ARBA" id="ARBA00022821"/>
    </source>
</evidence>
<dbReference type="InterPro" id="IPR004326">
    <property type="entry name" value="Mlo"/>
</dbReference>
<keyword evidence="3 8" id="KW-0812">Transmembrane</keyword>
<comment type="subcellular location">
    <subcellularLocation>
        <location evidence="1 8">Membrane</location>
        <topology evidence="1 8">Multi-pass membrane protein</topology>
    </subcellularLocation>
</comment>
<proteinExistence type="inferred from homology"/>
<dbReference type="PANTHER" id="PTHR31942">
    <property type="entry name" value="MLO-LIKE PROTEIN 1"/>
    <property type="match status" value="1"/>
</dbReference>
<evidence type="ECO:0000256" key="5">
    <source>
        <dbReference type="ARBA" id="ARBA00022989"/>
    </source>
</evidence>
<keyword evidence="8" id="KW-0112">Calmodulin-binding</keyword>
<evidence type="ECO:0000256" key="8">
    <source>
        <dbReference type="RuleBase" id="RU280816"/>
    </source>
</evidence>
<keyword evidence="7 8" id="KW-0568">Pathogenesis-related protein</keyword>
<evidence type="ECO:0000256" key="3">
    <source>
        <dbReference type="ARBA" id="ARBA00022692"/>
    </source>
</evidence>
<dbReference type="Pfam" id="PF03094">
    <property type="entry name" value="Mlo"/>
    <property type="match status" value="1"/>
</dbReference>